<protein>
    <submittedName>
        <fullName evidence="4">T9SS type A sorting domain-containing protein</fullName>
    </submittedName>
</protein>
<dbReference type="NCBIfam" id="TIGR01451">
    <property type="entry name" value="B_ant_repeat"/>
    <property type="match status" value="1"/>
</dbReference>
<feature type="domain" description="DUF11" evidence="2">
    <location>
        <begin position="91"/>
        <end position="190"/>
    </location>
</feature>
<name>A0A927GKX1_9BACT</name>
<proteinExistence type="predicted"/>
<feature type="compositionally biased region" description="Low complexity" evidence="1">
    <location>
        <begin position="172"/>
        <end position="181"/>
    </location>
</feature>
<dbReference type="Proteomes" id="UP000612233">
    <property type="component" value="Unassembled WGS sequence"/>
</dbReference>
<dbReference type="AlphaFoldDB" id="A0A927GKX1"/>
<comment type="caution">
    <text evidence="4">The sequence shown here is derived from an EMBL/GenBank/DDBJ whole genome shotgun (WGS) entry which is preliminary data.</text>
</comment>
<feature type="compositionally biased region" description="Polar residues" evidence="1">
    <location>
        <begin position="182"/>
        <end position="191"/>
    </location>
</feature>
<feature type="compositionally biased region" description="Polar residues" evidence="1">
    <location>
        <begin position="305"/>
        <end position="314"/>
    </location>
</feature>
<feature type="domain" description="DUF11" evidence="2">
    <location>
        <begin position="211"/>
        <end position="315"/>
    </location>
</feature>
<dbReference type="InterPro" id="IPR026444">
    <property type="entry name" value="Secre_tail"/>
</dbReference>
<evidence type="ECO:0000259" key="2">
    <source>
        <dbReference type="Pfam" id="PF01345"/>
    </source>
</evidence>
<dbReference type="InterPro" id="IPR001434">
    <property type="entry name" value="OmcB-like_DUF11"/>
</dbReference>
<keyword evidence="5" id="KW-1185">Reference proteome</keyword>
<evidence type="ECO:0000259" key="3">
    <source>
        <dbReference type="Pfam" id="PF18962"/>
    </source>
</evidence>
<sequence length="504" mass="51512">LSAGLTNVTVSGGGTYNSSTGVVTLPAISSLASGTNTSRTISFTMPASTVSGISNVSSATADSNTSNNPSFITTTSTPAANLRTTLTGPSSALNGSIASYTLTIFNDGPSPAITVQPTLQLSAGLTNVTVSGGGTYNSSTGVVTLPAISSLASGTNTSRTISFTMPASTVSGSSNVSSATADPNTSNNPSFITTTSTPAADLRTTLTGPSAGSALAGSTVSYTLTIFNDGPSPAITVRPTLQLSTGLTNVTVSGGGTYTSSTGVVTLPAISSLASGTNTSKTITFTMPASTVSGSSNVSSDTADPNTSNSASALTTGLQKPLPVELVGFEAAAEKSDALLRWTTASELHNDRFEVERSFDGRTFERVGTVRGQGTSARPTDYRFTDPGAARLGAALVYYRLRQFDIDGATSMSPVRVINFSRPDDADVVLYPNPALGQTSLDLRQLPAGTYQVRLLDLQGRTVSTYGLEGARMHSLRVEHLPQGHYVVRVVGGGVSLALPLIRN</sequence>
<dbReference type="Pfam" id="PF01345">
    <property type="entry name" value="DUF11"/>
    <property type="match status" value="2"/>
</dbReference>
<reference evidence="4" key="1">
    <citation type="submission" date="2020-09" db="EMBL/GenBank/DDBJ databases">
        <authorList>
            <person name="Kim M.K."/>
        </authorList>
    </citation>
    <scope>NUCLEOTIDE SEQUENCE</scope>
    <source>
        <strain evidence="4">BT664</strain>
    </source>
</reference>
<dbReference type="RefSeq" id="WP_191006813.1">
    <property type="nucleotide sequence ID" value="NZ_JACXAD010000026.1"/>
</dbReference>
<feature type="region of interest" description="Disordered" evidence="1">
    <location>
        <begin position="291"/>
        <end position="314"/>
    </location>
</feature>
<dbReference type="EMBL" id="JACXAD010000026">
    <property type="protein sequence ID" value="MBD2770007.1"/>
    <property type="molecule type" value="Genomic_DNA"/>
</dbReference>
<accession>A0A927GKX1</accession>
<dbReference type="NCBIfam" id="TIGR04183">
    <property type="entry name" value="Por_Secre_tail"/>
    <property type="match status" value="1"/>
</dbReference>
<evidence type="ECO:0000313" key="5">
    <source>
        <dbReference type="Proteomes" id="UP000612233"/>
    </source>
</evidence>
<dbReference type="InterPro" id="IPR047589">
    <property type="entry name" value="DUF11_rpt"/>
</dbReference>
<dbReference type="Pfam" id="PF18962">
    <property type="entry name" value="Por_Secre_tail"/>
    <property type="match status" value="1"/>
</dbReference>
<feature type="compositionally biased region" description="Low complexity" evidence="1">
    <location>
        <begin position="291"/>
        <end position="304"/>
    </location>
</feature>
<gene>
    <name evidence="4" type="ORF">IC235_19135</name>
</gene>
<evidence type="ECO:0000256" key="1">
    <source>
        <dbReference type="SAM" id="MobiDB-lite"/>
    </source>
</evidence>
<feature type="region of interest" description="Disordered" evidence="1">
    <location>
        <begin position="172"/>
        <end position="191"/>
    </location>
</feature>
<feature type="non-terminal residue" evidence="4">
    <location>
        <position position="1"/>
    </location>
</feature>
<organism evidence="4 5">
    <name type="scientific">Hymenobacter montanus</name>
    <dbReference type="NCBI Taxonomy" id="2771359"/>
    <lineage>
        <taxon>Bacteria</taxon>
        <taxon>Pseudomonadati</taxon>
        <taxon>Bacteroidota</taxon>
        <taxon>Cytophagia</taxon>
        <taxon>Cytophagales</taxon>
        <taxon>Hymenobacteraceae</taxon>
        <taxon>Hymenobacter</taxon>
    </lineage>
</organism>
<evidence type="ECO:0000313" key="4">
    <source>
        <dbReference type="EMBL" id="MBD2770007.1"/>
    </source>
</evidence>
<feature type="domain" description="Secretion system C-terminal sorting" evidence="3">
    <location>
        <begin position="430"/>
        <end position="493"/>
    </location>
</feature>